<dbReference type="CDD" id="cd10839">
    <property type="entry name" value="cpPDZ1_DegP-like"/>
    <property type="match status" value="1"/>
</dbReference>
<proteinExistence type="inferred from homology"/>
<comment type="subcellular location">
    <subcellularLocation>
        <location evidence="3">Periplasm</location>
    </subcellularLocation>
</comment>
<evidence type="ECO:0000313" key="17">
    <source>
        <dbReference type="EMBL" id="UVW34614.1"/>
    </source>
</evidence>
<evidence type="ECO:0000256" key="8">
    <source>
        <dbReference type="ARBA" id="ARBA00022729"/>
    </source>
</evidence>
<dbReference type="GO" id="GO:0016787">
    <property type="term" value="F:hydrolase activity"/>
    <property type="evidence" value="ECO:0007669"/>
    <property type="project" value="UniProtKB-KW"/>
</dbReference>
<keyword evidence="18" id="KW-1185">Reference proteome</keyword>
<feature type="signal peptide" evidence="15">
    <location>
        <begin position="1"/>
        <end position="23"/>
    </location>
</feature>
<accession>A0ABY5TLC2</accession>
<dbReference type="Gene3D" id="2.30.42.10">
    <property type="match status" value="2"/>
</dbReference>
<dbReference type="InterPro" id="IPR001478">
    <property type="entry name" value="PDZ"/>
</dbReference>
<name>A0ABY5TLC2_9GAMM</name>
<evidence type="ECO:0000256" key="9">
    <source>
        <dbReference type="ARBA" id="ARBA00022737"/>
    </source>
</evidence>
<comment type="similarity">
    <text evidence="4">Belongs to the peptidase S1C family.</text>
</comment>
<feature type="domain" description="PDZ" evidence="16">
    <location>
        <begin position="251"/>
        <end position="328"/>
    </location>
</feature>
<dbReference type="Pfam" id="PF13180">
    <property type="entry name" value="PDZ_2"/>
    <property type="match status" value="1"/>
</dbReference>
<dbReference type="PANTHER" id="PTHR22939:SF130">
    <property type="entry name" value="PERIPLASMIC SERINE ENDOPROTEASE DEGP-LIKE-RELATED"/>
    <property type="match status" value="1"/>
</dbReference>
<dbReference type="PRINTS" id="PR00834">
    <property type="entry name" value="PROTEASES2C"/>
</dbReference>
<evidence type="ECO:0000313" key="18">
    <source>
        <dbReference type="Proteomes" id="UP001059934"/>
    </source>
</evidence>
<dbReference type="PANTHER" id="PTHR22939">
    <property type="entry name" value="SERINE PROTEASE FAMILY S1C HTRA-RELATED"/>
    <property type="match status" value="1"/>
</dbReference>
<evidence type="ECO:0000256" key="3">
    <source>
        <dbReference type="ARBA" id="ARBA00004418"/>
    </source>
</evidence>
<protein>
    <recommendedName>
        <fullName evidence="6">Probable periplasmic serine endoprotease DegP-like</fullName>
        <ecNumber evidence="5">3.4.21.107</ecNumber>
    </recommendedName>
    <alternativeName>
        <fullName evidence="14">Protease Do</fullName>
    </alternativeName>
</protein>
<dbReference type="InterPro" id="IPR011782">
    <property type="entry name" value="Pept_S1C_Do"/>
</dbReference>
<dbReference type="PROSITE" id="PS50106">
    <property type="entry name" value="PDZ"/>
    <property type="match status" value="2"/>
</dbReference>
<dbReference type="SMART" id="SM00228">
    <property type="entry name" value="PDZ"/>
    <property type="match status" value="2"/>
</dbReference>
<dbReference type="InterPro" id="IPR036034">
    <property type="entry name" value="PDZ_sf"/>
</dbReference>
<dbReference type="SUPFAM" id="SSF50494">
    <property type="entry name" value="Trypsin-like serine proteases"/>
    <property type="match status" value="1"/>
</dbReference>
<evidence type="ECO:0000256" key="7">
    <source>
        <dbReference type="ARBA" id="ARBA00022670"/>
    </source>
</evidence>
<evidence type="ECO:0000256" key="15">
    <source>
        <dbReference type="SAM" id="SignalP"/>
    </source>
</evidence>
<feature type="domain" description="PDZ" evidence="16">
    <location>
        <begin position="348"/>
        <end position="417"/>
    </location>
</feature>
<keyword evidence="13" id="KW-0346">Stress response</keyword>
<keyword evidence="9" id="KW-0677">Repeat</keyword>
<dbReference type="EC" id="3.4.21.107" evidence="5"/>
<comment type="catalytic activity">
    <reaction evidence="1">
        <text>Acts on substrates that are at least partially unfolded. The cleavage site P1 residue is normally between a pair of hydrophobic residues, such as Val-|-Val.</text>
        <dbReference type="EC" id="3.4.21.107"/>
    </reaction>
</comment>
<evidence type="ECO:0000256" key="14">
    <source>
        <dbReference type="ARBA" id="ARBA00032850"/>
    </source>
</evidence>
<evidence type="ECO:0000256" key="12">
    <source>
        <dbReference type="ARBA" id="ARBA00022825"/>
    </source>
</evidence>
<dbReference type="SUPFAM" id="SSF50156">
    <property type="entry name" value="PDZ domain-like"/>
    <property type="match status" value="2"/>
</dbReference>
<dbReference type="InterPro" id="IPR001940">
    <property type="entry name" value="Peptidase_S1C"/>
</dbReference>
<reference evidence="17" key="1">
    <citation type="submission" date="2022-08" db="EMBL/GenBank/DDBJ databases">
        <title>Catabolic pathway analysis in culturable SAR92 clade bacteria reveals their overlooked roles in DMSP degradation in coastal seas.</title>
        <authorList>
            <person name="He X."/>
            <person name="Zhang X."/>
            <person name="Zhang Y."/>
        </authorList>
    </citation>
    <scope>NUCLEOTIDE SEQUENCE</scope>
    <source>
        <strain evidence="17">H455</strain>
    </source>
</reference>
<evidence type="ECO:0000259" key="16">
    <source>
        <dbReference type="PROSITE" id="PS50106"/>
    </source>
</evidence>
<dbReference type="EMBL" id="CP103416">
    <property type="protein sequence ID" value="UVW34614.1"/>
    <property type="molecule type" value="Genomic_DNA"/>
</dbReference>
<evidence type="ECO:0000256" key="11">
    <source>
        <dbReference type="ARBA" id="ARBA00022801"/>
    </source>
</evidence>
<feature type="chain" id="PRO_5045779215" description="Probable periplasmic serine endoprotease DegP-like" evidence="15">
    <location>
        <begin position="24"/>
        <end position="460"/>
    </location>
</feature>
<gene>
    <name evidence="17" type="ORF">NYF23_11425</name>
</gene>
<keyword evidence="10" id="KW-0574">Periplasm</keyword>
<evidence type="ECO:0000256" key="5">
    <source>
        <dbReference type="ARBA" id="ARBA00013035"/>
    </source>
</evidence>
<comment type="function">
    <text evidence="2">Might be efficient in the degradation of transiently denatured and unfolded proteins which accumulate in the periplasm following stress conditions.</text>
</comment>
<sequence length="460" mass="49549">MLKRLLLVTSFVCLVFNPLSAVAQLPDFTELVEDSSAAVVKINTVQKARKSKSAQMAPGQIPEIFRDLFQQRQRPQTQRPVMAMGSGFVISEDGYIITNHHVIDGADEIVVRFSDRREFTATVVGKDRRSDLALLKIEADNLPALKLAAPDQLKVGEWVLAIGSPFGLDYSASVGIVSAIGRSIPTEKGENYVPFIQTDVAINPGNSGGPLFNLDGEVVGINSQIYSRSGGSIGLSFAIPTSVAVGVIEQLMENGEVQRGWLGVVIQDVDKDLARSLELDRPQGALINAVEPDSPADKGGIKPGDVIVRFNKQRIIDSGDLPHVVGMLAPEKKAPVELYRKGKLKKLTIQIGRLDSGDSSVAGASDGSDRLGLVVADLSDREMSSLGIRGGVVIEQVSPDSAGSESGLNRGDVILQLGYSRIDDGDEYAQVVRELPLDTPVLIRFYRQGRAISRTIILDK</sequence>
<organism evidence="17 18">
    <name type="scientific">SAR92 clade bacterium H455</name>
    <dbReference type="NCBI Taxonomy" id="2974818"/>
    <lineage>
        <taxon>Bacteria</taxon>
        <taxon>Pseudomonadati</taxon>
        <taxon>Pseudomonadota</taxon>
        <taxon>Gammaproteobacteria</taxon>
        <taxon>Cellvibrionales</taxon>
        <taxon>Porticoccaceae</taxon>
        <taxon>SAR92 clade</taxon>
    </lineage>
</organism>
<dbReference type="Pfam" id="PF13365">
    <property type="entry name" value="Trypsin_2"/>
    <property type="match status" value="1"/>
</dbReference>
<evidence type="ECO:0000256" key="2">
    <source>
        <dbReference type="ARBA" id="ARBA00002610"/>
    </source>
</evidence>
<keyword evidence="8 15" id="KW-0732">Signal</keyword>
<keyword evidence="12" id="KW-0720">Serine protease</keyword>
<dbReference type="NCBIfam" id="TIGR02037">
    <property type="entry name" value="degP_htrA_DO"/>
    <property type="match status" value="1"/>
</dbReference>
<evidence type="ECO:0000256" key="6">
    <source>
        <dbReference type="ARBA" id="ARBA00013958"/>
    </source>
</evidence>
<evidence type="ECO:0000256" key="4">
    <source>
        <dbReference type="ARBA" id="ARBA00010541"/>
    </source>
</evidence>
<keyword evidence="7" id="KW-0645">Protease</keyword>
<evidence type="ECO:0000256" key="13">
    <source>
        <dbReference type="ARBA" id="ARBA00023016"/>
    </source>
</evidence>
<evidence type="ECO:0000256" key="10">
    <source>
        <dbReference type="ARBA" id="ARBA00022764"/>
    </source>
</evidence>
<keyword evidence="11 17" id="KW-0378">Hydrolase</keyword>
<dbReference type="Gene3D" id="2.40.10.120">
    <property type="match status" value="1"/>
</dbReference>
<evidence type="ECO:0000256" key="1">
    <source>
        <dbReference type="ARBA" id="ARBA00001772"/>
    </source>
</evidence>
<dbReference type="InterPro" id="IPR009003">
    <property type="entry name" value="Peptidase_S1_PA"/>
</dbReference>
<dbReference type="Proteomes" id="UP001059934">
    <property type="component" value="Chromosome"/>
</dbReference>